<gene>
    <name evidence="5" type="ORF">RGE70_08530</name>
</gene>
<dbReference type="EMBL" id="CP136522">
    <property type="protein sequence ID" value="WOT06780.1"/>
    <property type="molecule type" value="Genomic_DNA"/>
</dbReference>
<dbReference type="RefSeq" id="WP_310471051.1">
    <property type="nucleotide sequence ID" value="NZ_CP136522.1"/>
</dbReference>
<evidence type="ECO:0000313" key="5">
    <source>
        <dbReference type="EMBL" id="WOT06780.1"/>
    </source>
</evidence>
<evidence type="ECO:0000256" key="1">
    <source>
        <dbReference type="SAM" id="MobiDB-lite"/>
    </source>
</evidence>
<dbReference type="CDD" id="cd02980">
    <property type="entry name" value="TRX_Fd_family"/>
    <property type="match status" value="1"/>
</dbReference>
<dbReference type="Gene3D" id="3.30.420.180">
    <property type="entry name" value="CobE/GbiG C-terminal domain"/>
    <property type="match status" value="1"/>
</dbReference>
<evidence type="ECO:0000259" key="3">
    <source>
        <dbReference type="Pfam" id="PF11760"/>
    </source>
</evidence>
<dbReference type="Proteomes" id="UP001529491">
    <property type="component" value="Chromosome"/>
</dbReference>
<feature type="domain" description="CobE/GbiG C-terminal" evidence="2">
    <location>
        <begin position="247"/>
        <end position="368"/>
    </location>
</feature>
<dbReference type="InterPro" id="IPR036518">
    <property type="entry name" value="CobE/GbiG_C_sf"/>
</dbReference>
<dbReference type="PANTHER" id="PTHR37477:SF1">
    <property type="entry name" value="COBALT-PRECORRIN-5A HYDROLASE"/>
    <property type="match status" value="1"/>
</dbReference>
<dbReference type="Gene3D" id="3.40.30.10">
    <property type="entry name" value="Glutaredoxin"/>
    <property type="match status" value="1"/>
</dbReference>
<evidence type="ECO:0000259" key="4">
    <source>
        <dbReference type="Pfam" id="PF11761"/>
    </source>
</evidence>
<dbReference type="InterPro" id="IPR021745">
    <property type="entry name" value="CbiG_mid"/>
</dbReference>
<dbReference type="SUPFAM" id="SSF159672">
    <property type="entry name" value="CbiG N-terminal domain-like"/>
    <property type="match status" value="1"/>
</dbReference>
<sequence>MTIAVHVITQHGRVIAAKLAQAWPAVEVFVSDALIQTADKLAPHETAFVLPLSHHISSRFTEHEQHICVFSVGIAARLLAPLLVDKRHDPAVVCVDEQGHFAVAFSGGHRGGANALTQQVAHCLAGQAVVTTASDNAQTLSVDMMGQPFNWLLDTDSEAAVTPVSACIVNQRPVLIYQQTGESHWWPFSHPLPTHIKLINNAQSGEYVCAERDQLKVNACILISDQLSQPDWLPIEQPTVIWRPRSLVVGIGCDRNTPLAVLRKGLKQVFEAANLSEHAIASLVSVDLKADETGIIELAAELDRPFITYNKTCLADVKGIANPSATVMRCIGVASVAEAACLHGAEQTQLLLEKTKFNDSGYNMTIAVCRRDFTASSTGPDTRLAEPVSHATHGKKGSSRPPIKRPISDFAYHIFVCDAARCVKSKAQSDVTADNGKHLTSGIAHDLRCLLRELGLNRGPERIKVSRSHCFGCCGHASPMVIYQGSQQTELMHNHGMWLSHVDEFDELQWRKVMSALQQNTPLNTCVPSRYLAVKENAK</sequence>
<proteinExistence type="predicted"/>
<keyword evidence="6" id="KW-1185">Reference proteome</keyword>
<evidence type="ECO:0000259" key="2">
    <source>
        <dbReference type="Pfam" id="PF01890"/>
    </source>
</evidence>
<feature type="domain" description="Cobalamin synthesis G N-terminal" evidence="3">
    <location>
        <begin position="55"/>
        <end position="135"/>
    </location>
</feature>
<dbReference type="InterPro" id="IPR038029">
    <property type="entry name" value="GbiG_N_sf"/>
</dbReference>
<dbReference type="Gene3D" id="3.40.50.11220">
    <property type="match status" value="1"/>
</dbReference>
<dbReference type="InterPro" id="IPR021744">
    <property type="entry name" value="CbiG_N"/>
</dbReference>
<dbReference type="InterPro" id="IPR002750">
    <property type="entry name" value="CobE/GbiG_C"/>
</dbReference>
<name>A0ABZ0K2L2_9GAMM</name>
<dbReference type="Pfam" id="PF11760">
    <property type="entry name" value="CbiG_N"/>
    <property type="match status" value="1"/>
</dbReference>
<protein>
    <submittedName>
        <fullName evidence="5">Cobalamin biosynthesis protein</fullName>
    </submittedName>
</protein>
<dbReference type="PANTHER" id="PTHR37477">
    <property type="entry name" value="COBALT-PRECORRIN-5A HYDROLASE"/>
    <property type="match status" value="1"/>
</dbReference>
<dbReference type="Pfam" id="PF01890">
    <property type="entry name" value="CbiG_C"/>
    <property type="match status" value="1"/>
</dbReference>
<reference evidence="5 6" key="1">
    <citation type="submission" date="2023-10" db="EMBL/GenBank/DDBJ databases">
        <title>Complete genome sequence of Shewanella sp. DAU334.</title>
        <authorList>
            <person name="Lee Y.-S."/>
            <person name="Jeong H.-R."/>
            <person name="Hwang E.-J."/>
            <person name="Choi Y.-L."/>
            <person name="Kim G.-D."/>
        </authorList>
    </citation>
    <scope>NUCLEOTIDE SEQUENCE [LARGE SCALE GENOMIC DNA]</scope>
    <source>
        <strain evidence="5 6">DAU334</strain>
    </source>
</reference>
<dbReference type="SUPFAM" id="SSF159664">
    <property type="entry name" value="CobE/GbiG C-terminal domain-like"/>
    <property type="match status" value="1"/>
</dbReference>
<organism evidence="5 6">
    <name type="scientific">Shewanella youngdeokensis</name>
    <dbReference type="NCBI Taxonomy" id="2999068"/>
    <lineage>
        <taxon>Bacteria</taxon>
        <taxon>Pseudomonadati</taxon>
        <taxon>Pseudomonadota</taxon>
        <taxon>Gammaproteobacteria</taxon>
        <taxon>Alteromonadales</taxon>
        <taxon>Shewanellaceae</taxon>
        <taxon>Shewanella</taxon>
    </lineage>
</organism>
<evidence type="ECO:0000313" key="6">
    <source>
        <dbReference type="Proteomes" id="UP001529491"/>
    </source>
</evidence>
<feature type="region of interest" description="Disordered" evidence="1">
    <location>
        <begin position="376"/>
        <end position="404"/>
    </location>
</feature>
<feature type="domain" description="Cobalamin biosynthesis central region" evidence="4">
    <location>
        <begin position="141"/>
        <end position="244"/>
    </location>
</feature>
<dbReference type="InterPro" id="IPR052553">
    <property type="entry name" value="CbiG_hydrolase"/>
</dbReference>
<accession>A0ABZ0K2L2</accession>
<dbReference type="Pfam" id="PF11761">
    <property type="entry name" value="CbiG_mid"/>
    <property type="match status" value="1"/>
</dbReference>